<feature type="binding site" evidence="9">
    <location>
        <position position="305"/>
    </location>
    <ligand>
        <name>Mg(2+)</name>
        <dbReference type="ChEBI" id="CHEBI:18420"/>
    </ligand>
</feature>
<sequence>MVRTRDLTGGLFAAVFPDASREEALAMMQHALSGLQHRGQDALGWVMVDATGSLATFTGRGQVSQLLTDDIVRSAAGASHSNDETKGRVVAALAVTQQLKKTGGESAQQAPFVETLSTGEQLVWAWNGHLSVELADWWEERAGEPSERLTGLPGAYALVGLWQDTLFLLRDAHGVKPLFYGRLDGMVLVASETSVLDHLGASDIEGVSPGALVTFSLKPYYERTSDLSGRSTPSGHRGATPALPNRVPLVSAKDSKLCAFEAIYYSRTDARLFDRSVYALRKGMGEKLAEANVPDADVVIGVPDSGTAAAVGYAQKSGYPLEMGLVKNRYVGRTFIQTTQAARERGVRQKLSVIEDVVRHKRVILVDDSIVRGTTARWNVQLLRDAGAREVHLRISAPPVRAACPFDILGTPEEELFVTSILNTAYHINQSKEVHTGSDVLAADALQQLARRLGADSLYFLPLSAFKEVLQNVYCTECFYGRACDSGPSTEQHTPFRTQQRIEQSTQLSSQLDSRQDTQHDTQQDMQLGTQQSTQQSTRLKEAHHARSL</sequence>
<feature type="binding site" evidence="10">
    <location>
        <position position="478"/>
    </location>
    <ligand>
        <name>[4Fe-4S] cluster</name>
        <dbReference type="ChEBI" id="CHEBI:49883"/>
    </ligand>
</feature>
<evidence type="ECO:0000313" key="14">
    <source>
        <dbReference type="Proteomes" id="UP000244338"/>
    </source>
</evidence>
<dbReference type="InterPro" id="IPR029057">
    <property type="entry name" value="PRTase-like"/>
</dbReference>
<keyword evidence="5 8" id="KW-0808">Transferase</keyword>
<comment type="cofactor">
    <cofactor evidence="9">
        <name>Mg(2+)</name>
        <dbReference type="ChEBI" id="CHEBI:18420"/>
    </cofactor>
    <text evidence="9">Binds 1 Mg(2+) ion per subunit.</text>
</comment>
<dbReference type="UniPathway" id="UPA00074">
    <property type="reaction ID" value="UER00124"/>
</dbReference>
<evidence type="ECO:0000256" key="11">
    <source>
        <dbReference type="SAM" id="MobiDB-lite"/>
    </source>
</evidence>
<evidence type="ECO:0000256" key="3">
    <source>
        <dbReference type="ARBA" id="ARBA00011941"/>
    </source>
</evidence>
<proteinExistence type="inferred from homology"/>
<evidence type="ECO:0000256" key="1">
    <source>
        <dbReference type="ARBA" id="ARBA00005209"/>
    </source>
</evidence>
<dbReference type="AlphaFoldDB" id="A0A2R6XYJ4"/>
<keyword evidence="9" id="KW-0479">Metal-binding</keyword>
<evidence type="ECO:0000256" key="6">
    <source>
        <dbReference type="ARBA" id="ARBA00022755"/>
    </source>
</evidence>
<comment type="cofactor">
    <cofactor evidence="10">
        <name>[4Fe-4S] cluster</name>
        <dbReference type="ChEBI" id="CHEBI:49883"/>
    </cofactor>
    <text evidence="10">Binds 1 [4Fe-4S] cluster per subunit.</text>
</comment>
<dbReference type="InterPro" id="IPR000836">
    <property type="entry name" value="PRTase_dom"/>
</dbReference>
<feature type="compositionally biased region" description="Basic and acidic residues" evidence="11">
    <location>
        <begin position="514"/>
        <end position="523"/>
    </location>
</feature>
<feature type="binding site" evidence="9">
    <location>
        <position position="368"/>
    </location>
    <ligand>
        <name>Mg(2+)</name>
        <dbReference type="ChEBI" id="CHEBI:18420"/>
    </ligand>
</feature>
<feature type="compositionally biased region" description="Polar residues" evidence="11">
    <location>
        <begin position="487"/>
        <end position="513"/>
    </location>
</feature>
<dbReference type="PIRSF" id="PIRSF000485">
    <property type="entry name" value="Amd_phspho_trans"/>
    <property type="match status" value="1"/>
</dbReference>
<feature type="compositionally biased region" description="Basic and acidic residues" evidence="11">
    <location>
        <begin position="539"/>
        <end position="549"/>
    </location>
</feature>
<feature type="domain" description="Glutamine amidotransferase type-2" evidence="12">
    <location>
        <begin position="9"/>
        <end position="218"/>
    </location>
</feature>
<feature type="binding site" evidence="10">
    <location>
        <position position="475"/>
    </location>
    <ligand>
        <name>[4Fe-4S] cluster</name>
        <dbReference type="ChEBI" id="CHEBI:49883"/>
    </ligand>
</feature>
<dbReference type="GO" id="GO:0051536">
    <property type="term" value="F:iron-sulfur cluster binding"/>
    <property type="evidence" value="ECO:0007669"/>
    <property type="project" value="UniProtKB-KW"/>
</dbReference>
<reference evidence="14" key="1">
    <citation type="journal article" date="2018" name="Sci. Rep.">
        <title>Lignite coal burning seam in the remote Altai Mountains harbors a hydrogen-driven thermophilic microbial community.</title>
        <authorList>
            <person name="Kadnikov V.V."/>
            <person name="Mardanov A.V."/>
            <person name="Ivasenko D.A."/>
            <person name="Antsiferov D.V."/>
            <person name="Beletsky A.V."/>
            <person name="Karnachuk O.V."/>
            <person name="Ravin N.V."/>
        </authorList>
    </citation>
    <scope>NUCLEOTIDE SEQUENCE [LARGE SCALE GENOMIC DNA]</scope>
</reference>
<dbReference type="PANTHER" id="PTHR11907">
    <property type="entry name" value="AMIDOPHOSPHORIBOSYLTRANSFERASE"/>
    <property type="match status" value="1"/>
</dbReference>
<feature type="binding site" evidence="9">
    <location>
        <position position="367"/>
    </location>
    <ligand>
        <name>Mg(2+)</name>
        <dbReference type="ChEBI" id="CHEBI:18420"/>
    </ligand>
</feature>
<dbReference type="InterPro" id="IPR029055">
    <property type="entry name" value="Ntn_hydrolases_N"/>
</dbReference>
<dbReference type="Proteomes" id="UP000244338">
    <property type="component" value="Unassembled WGS sequence"/>
</dbReference>
<evidence type="ECO:0000256" key="9">
    <source>
        <dbReference type="PIRSR" id="PIRSR000485-2"/>
    </source>
</evidence>
<dbReference type="GO" id="GO:0006189">
    <property type="term" value="P:'de novo' IMP biosynthetic process"/>
    <property type="evidence" value="ECO:0007669"/>
    <property type="project" value="UniProtKB-UniPathway"/>
</dbReference>
<dbReference type="GO" id="GO:0004044">
    <property type="term" value="F:amidophosphoribosyltransferase activity"/>
    <property type="evidence" value="ECO:0007669"/>
    <property type="project" value="UniProtKB-EC"/>
</dbReference>
<dbReference type="InterPro" id="IPR005854">
    <property type="entry name" value="PurF"/>
</dbReference>
<keyword evidence="4 8" id="KW-0328">Glycosyltransferase</keyword>
<evidence type="ECO:0000256" key="4">
    <source>
        <dbReference type="ARBA" id="ARBA00022676"/>
    </source>
</evidence>
<comment type="caution">
    <text evidence="13">The sequence shown here is derived from an EMBL/GenBank/DDBJ whole genome shotgun (WGS) entry which is preliminary data.</text>
</comment>
<feature type="region of interest" description="Disordered" evidence="11">
    <location>
        <begin position="487"/>
        <end position="549"/>
    </location>
</feature>
<dbReference type="SUPFAM" id="SSF56235">
    <property type="entry name" value="N-terminal nucleophile aminohydrolases (Ntn hydrolases)"/>
    <property type="match status" value="1"/>
</dbReference>
<keyword evidence="9" id="KW-0460">Magnesium</keyword>
<keyword evidence="10" id="KW-0411">Iron-sulfur</keyword>
<dbReference type="GO" id="GO:0046872">
    <property type="term" value="F:metal ion binding"/>
    <property type="evidence" value="ECO:0007669"/>
    <property type="project" value="UniProtKB-KW"/>
</dbReference>
<keyword evidence="10" id="KW-0408">Iron</keyword>
<evidence type="ECO:0000256" key="5">
    <source>
        <dbReference type="ARBA" id="ARBA00022679"/>
    </source>
</evidence>
<dbReference type="EMBL" id="PEBX01000106">
    <property type="protein sequence ID" value="PTQ55504.1"/>
    <property type="molecule type" value="Genomic_DNA"/>
</dbReference>
<keyword evidence="6 8" id="KW-0658">Purine biosynthesis</keyword>
<comment type="pathway">
    <text evidence="1 8">Purine metabolism; IMP biosynthesis via de novo pathway; N(1)-(5-phospho-D-ribosyl)glycinamide from 5-phospho-alpha-D-ribose 1-diphosphate: step 1/2.</text>
</comment>
<dbReference type="Gene3D" id="3.40.50.2020">
    <property type="match status" value="1"/>
</dbReference>
<comment type="catalytic activity">
    <reaction evidence="8">
        <text>5-phospho-beta-D-ribosylamine + L-glutamate + diphosphate = 5-phospho-alpha-D-ribose 1-diphosphate + L-glutamine + H2O</text>
        <dbReference type="Rhea" id="RHEA:14905"/>
        <dbReference type="ChEBI" id="CHEBI:15377"/>
        <dbReference type="ChEBI" id="CHEBI:29985"/>
        <dbReference type="ChEBI" id="CHEBI:33019"/>
        <dbReference type="ChEBI" id="CHEBI:58017"/>
        <dbReference type="ChEBI" id="CHEBI:58359"/>
        <dbReference type="ChEBI" id="CHEBI:58681"/>
        <dbReference type="EC" id="2.4.2.14"/>
    </reaction>
</comment>
<comment type="similarity">
    <text evidence="2 8">In the C-terminal section; belongs to the purine/pyrimidine phosphoribosyltransferase family.</text>
</comment>
<dbReference type="Pfam" id="PF13537">
    <property type="entry name" value="GATase_7"/>
    <property type="match status" value="1"/>
</dbReference>
<evidence type="ECO:0000256" key="2">
    <source>
        <dbReference type="ARBA" id="ARBA00010138"/>
    </source>
</evidence>
<dbReference type="SUPFAM" id="SSF53271">
    <property type="entry name" value="PRTase-like"/>
    <property type="match status" value="1"/>
</dbReference>
<evidence type="ECO:0000313" key="13">
    <source>
        <dbReference type="EMBL" id="PTQ55504.1"/>
    </source>
</evidence>
<dbReference type="EC" id="2.4.2.14" evidence="3 8"/>
<keyword evidence="7" id="KW-0315">Glutamine amidotransferase</keyword>
<feature type="compositionally biased region" description="Low complexity" evidence="11">
    <location>
        <begin position="524"/>
        <end position="538"/>
    </location>
</feature>
<dbReference type="PROSITE" id="PS51278">
    <property type="entry name" value="GATASE_TYPE_2"/>
    <property type="match status" value="1"/>
</dbReference>
<protein>
    <recommendedName>
        <fullName evidence="3 8">Amidophosphoribosyltransferase</fullName>
        <shortName evidence="8">ATase</shortName>
        <ecNumber evidence="3 8">2.4.2.14</ecNumber>
    </recommendedName>
    <alternativeName>
        <fullName evidence="8">Glutamine phosphoribosylpyrophosphate amidotransferase</fullName>
    </alternativeName>
</protein>
<accession>A0A2R6XYJ4</accession>
<name>A0A2R6XYJ4_9BACL</name>
<dbReference type="InterPro" id="IPR017932">
    <property type="entry name" value="GATase_2_dom"/>
</dbReference>
<evidence type="ECO:0000256" key="8">
    <source>
        <dbReference type="PIRNR" id="PIRNR000485"/>
    </source>
</evidence>
<dbReference type="Gene3D" id="3.60.20.10">
    <property type="entry name" value="Glutamine Phosphoribosylpyrophosphate, subunit 1, domain 1"/>
    <property type="match status" value="1"/>
</dbReference>
<evidence type="ECO:0000256" key="10">
    <source>
        <dbReference type="PIRSR" id="PIRSR000485-3"/>
    </source>
</evidence>
<evidence type="ECO:0000259" key="12">
    <source>
        <dbReference type="PROSITE" id="PS51278"/>
    </source>
</evidence>
<dbReference type="CDD" id="cd06223">
    <property type="entry name" value="PRTases_typeI"/>
    <property type="match status" value="1"/>
</dbReference>
<dbReference type="GO" id="GO:0009113">
    <property type="term" value="P:purine nucleobase biosynthetic process"/>
    <property type="evidence" value="ECO:0007669"/>
    <property type="project" value="InterPro"/>
</dbReference>
<gene>
    <name evidence="13" type="ORF">BSOLF_1938</name>
</gene>
<feature type="binding site" evidence="10">
    <location>
        <position position="404"/>
    </location>
    <ligand>
        <name>[4Fe-4S] cluster</name>
        <dbReference type="ChEBI" id="CHEBI:49883"/>
    </ligand>
</feature>
<organism evidence="13 14">
    <name type="scientific">Candidatus Carbonibacillus altaicus</name>
    <dbReference type="NCBI Taxonomy" id="2163959"/>
    <lineage>
        <taxon>Bacteria</taxon>
        <taxon>Bacillati</taxon>
        <taxon>Bacillota</taxon>
        <taxon>Bacilli</taxon>
        <taxon>Bacillales</taxon>
        <taxon>Candidatus Carbonibacillus</taxon>
    </lineage>
</organism>
<evidence type="ECO:0000256" key="7">
    <source>
        <dbReference type="ARBA" id="ARBA00022962"/>
    </source>
</evidence>
<feature type="binding site" evidence="10">
    <location>
        <position position="258"/>
    </location>
    <ligand>
        <name>[4Fe-4S] cluster</name>
        <dbReference type="ChEBI" id="CHEBI:49883"/>
    </ligand>
</feature>